<dbReference type="PANTHER" id="PTHR18929:SF219">
    <property type="entry name" value="THIOREDOXIN"/>
    <property type="match status" value="1"/>
</dbReference>
<dbReference type="VEuPathDB" id="AmoebaDB:EHI7A_161810"/>
<comment type="similarity">
    <text evidence="1">Belongs to the protein disulfide isomerase family.</text>
</comment>
<dbReference type="GO" id="GO:0003756">
    <property type="term" value="F:protein disulfide isomerase activity"/>
    <property type="evidence" value="ECO:0007669"/>
    <property type="project" value="TreeGrafter"/>
</dbReference>
<dbReference type="AlphaFoldDB" id="A0A5K1U7C2"/>
<sequence length="531" mass="61541">MLFFVLLISQVVIGNVLPPFDATILSNPQIPILLVACKVFDEKCNQLQRIVNKTQVSLAEEFPNLISSVTEYSVVETLKPQNEPSLFILRPNEKPVEYTEAWQTSMVRNWVFQMMLPITTDVKTMEELDKILNSETPIVVVLFTYEKNIDMIMKYKAIAEIQASDEVLFVSAIGDEFVSKFNNKEYTVKIRHRIGNQTHFFESDNSTDLITFISNGIFPLYSVFDPMYIHDINNRYILWVFFNQTLNEQYDQLFSEIAIKYHNKMVVTKFDIHSFPEQLEKYGLKTAPSIAILHKNQRTSYPFNGTLTKESVNKFIHDVFNGEAKPYLQSRKREDVGEDEIVSNDLQEYIHKDKCVVIVGCTTQYFRKVWVDPLRKRLPDAKTYFMNLDEDELPPEYDFDDLPIVLIFPENKTLISIKDGIQLSQDAIAEKILEVCGGTDNGHIEVTEEGLKEQEYQGQYDDYMKSLGLSNADLEDIDDIEDGSNDSTFEDLLKQMNEDNYDEENEFDDSEDFDSNGIEQNEDIHKNKEEL</sequence>
<dbReference type="Proteomes" id="UP000078387">
    <property type="component" value="Unassembled WGS sequence"/>
</dbReference>
<feature type="compositionally biased region" description="Acidic residues" evidence="2">
    <location>
        <begin position="499"/>
        <end position="514"/>
    </location>
</feature>
<dbReference type="GO" id="GO:0006457">
    <property type="term" value="P:protein folding"/>
    <property type="evidence" value="ECO:0007669"/>
    <property type="project" value="TreeGrafter"/>
</dbReference>
<comment type="caution">
    <text evidence="3">The sequence shown here is derived from an EMBL/GenBank/DDBJ whole genome shotgun (WGS) entry which is preliminary data.</text>
</comment>
<accession>A0A5K1U7C2</accession>
<dbReference type="PANTHER" id="PTHR18929">
    <property type="entry name" value="PROTEIN DISULFIDE ISOMERASE"/>
    <property type="match status" value="1"/>
</dbReference>
<dbReference type="SUPFAM" id="SSF52833">
    <property type="entry name" value="Thioredoxin-like"/>
    <property type="match status" value="1"/>
</dbReference>
<organism evidence="3 4">
    <name type="scientific">Entamoeba histolytica</name>
    <dbReference type="NCBI Taxonomy" id="5759"/>
    <lineage>
        <taxon>Eukaryota</taxon>
        <taxon>Amoebozoa</taxon>
        <taxon>Evosea</taxon>
        <taxon>Archamoebae</taxon>
        <taxon>Mastigamoebida</taxon>
        <taxon>Entamoebidae</taxon>
        <taxon>Entamoeba</taxon>
    </lineage>
</organism>
<feature type="region of interest" description="Disordered" evidence="2">
    <location>
        <begin position="496"/>
        <end position="531"/>
    </location>
</feature>
<evidence type="ECO:0000313" key="3">
    <source>
        <dbReference type="EMBL" id="GAT92510.1"/>
    </source>
</evidence>
<protein>
    <recommendedName>
        <fullName evidence="5">Thioredoxin</fullName>
    </recommendedName>
</protein>
<dbReference type="Gene3D" id="3.40.30.10">
    <property type="entry name" value="Glutaredoxin"/>
    <property type="match status" value="1"/>
</dbReference>
<evidence type="ECO:0000256" key="2">
    <source>
        <dbReference type="SAM" id="MobiDB-lite"/>
    </source>
</evidence>
<dbReference type="OMA" id="FTHTFEM"/>
<gene>
    <name evidence="3" type="ORF">CL6EHI_182480</name>
</gene>
<dbReference type="GO" id="GO:0034976">
    <property type="term" value="P:response to endoplasmic reticulum stress"/>
    <property type="evidence" value="ECO:0007669"/>
    <property type="project" value="TreeGrafter"/>
</dbReference>
<dbReference type="VEuPathDB" id="AmoebaDB:KM1_003090"/>
<dbReference type="VEuPathDB" id="AmoebaDB:EHI_182480"/>
<evidence type="ECO:0008006" key="5">
    <source>
        <dbReference type="Google" id="ProtNLM"/>
    </source>
</evidence>
<name>A0A5K1U7C2_ENTHI</name>
<feature type="compositionally biased region" description="Basic and acidic residues" evidence="2">
    <location>
        <begin position="522"/>
        <end position="531"/>
    </location>
</feature>
<dbReference type="VEuPathDB" id="AmoebaDB:EHI5A_001250"/>
<dbReference type="EMBL" id="BDEQ01000001">
    <property type="protein sequence ID" value="GAT92510.1"/>
    <property type="molecule type" value="Genomic_DNA"/>
</dbReference>
<dbReference type="InterPro" id="IPR036249">
    <property type="entry name" value="Thioredoxin-like_sf"/>
</dbReference>
<evidence type="ECO:0000256" key="1">
    <source>
        <dbReference type="ARBA" id="ARBA00006347"/>
    </source>
</evidence>
<evidence type="ECO:0000313" key="4">
    <source>
        <dbReference type="Proteomes" id="UP000078387"/>
    </source>
</evidence>
<proteinExistence type="inferred from homology"/>
<dbReference type="GO" id="GO:0005783">
    <property type="term" value="C:endoplasmic reticulum"/>
    <property type="evidence" value="ECO:0007669"/>
    <property type="project" value="TreeGrafter"/>
</dbReference>
<dbReference type="VEuPathDB" id="AmoebaDB:EHI8A_182240"/>
<reference evidence="3 4" key="1">
    <citation type="submission" date="2016-05" db="EMBL/GenBank/DDBJ databases">
        <title>First whole genome sequencing of Entamoeba histolytica HM1:IMSS-clone-6.</title>
        <authorList>
            <person name="Mukherjee Avik.K."/>
            <person name="Izumyama S."/>
            <person name="Nakada-Tsukui K."/>
            <person name="Nozaki T."/>
        </authorList>
    </citation>
    <scope>NUCLEOTIDE SEQUENCE [LARGE SCALE GENOMIC DNA]</scope>
    <source>
        <strain evidence="3 4">HM1:IMSS clone 6</strain>
    </source>
</reference>
<dbReference type="Pfam" id="PF13848">
    <property type="entry name" value="Thioredoxin_6"/>
    <property type="match status" value="1"/>
</dbReference>